<evidence type="ECO:0000256" key="1">
    <source>
        <dbReference type="SAM" id="Phobius"/>
    </source>
</evidence>
<keyword evidence="1" id="KW-0812">Transmembrane</keyword>
<reference evidence="2" key="1">
    <citation type="submission" date="2022-06" db="EMBL/GenBank/DDBJ databases">
        <authorList>
            <person name="Berger JAMES D."/>
            <person name="Berger JAMES D."/>
        </authorList>
    </citation>
    <scope>NUCLEOTIDE SEQUENCE [LARGE SCALE GENOMIC DNA]</scope>
</reference>
<feature type="transmembrane region" description="Helical" evidence="1">
    <location>
        <begin position="63"/>
        <end position="86"/>
    </location>
</feature>
<reference evidence="3" key="2">
    <citation type="submission" date="2023-11" db="UniProtKB">
        <authorList>
            <consortium name="WormBaseParasite"/>
        </authorList>
    </citation>
    <scope>IDENTIFICATION</scope>
</reference>
<keyword evidence="1" id="KW-0472">Membrane</keyword>
<dbReference type="Proteomes" id="UP000050795">
    <property type="component" value="Unassembled WGS sequence"/>
</dbReference>
<evidence type="ECO:0000313" key="2">
    <source>
        <dbReference type="Proteomes" id="UP000050795"/>
    </source>
</evidence>
<name>A0AA85KMA1_TRIRE</name>
<dbReference type="AlphaFoldDB" id="A0AA85KMA1"/>
<dbReference type="WBParaSite" id="TREG1_92280.1">
    <property type="protein sequence ID" value="TREG1_92280.1"/>
    <property type="gene ID" value="TREG1_92280"/>
</dbReference>
<accession>A0AA85KMA1</accession>
<protein>
    <recommendedName>
        <fullName evidence="4">Transmembrane protein</fullName>
    </recommendedName>
</protein>
<sequence>MRVHAYTHLRTHTHYFCKLTHSPLLIMNSSRPVCRLVKSFRENMKSTNTTQYRSTVIQTQRNLFFSFIVPLVLVVVVVVVDPFVFMQSLIDLSSPLPVFFCLFVSIEGSLSPPSPSPERVRSSNYCEYIYIHY</sequence>
<keyword evidence="2" id="KW-1185">Reference proteome</keyword>
<evidence type="ECO:0000313" key="3">
    <source>
        <dbReference type="WBParaSite" id="TREG1_92280.1"/>
    </source>
</evidence>
<keyword evidence="1" id="KW-1133">Transmembrane helix</keyword>
<organism evidence="2 3">
    <name type="scientific">Trichobilharzia regenti</name>
    <name type="common">Nasal bird schistosome</name>
    <dbReference type="NCBI Taxonomy" id="157069"/>
    <lineage>
        <taxon>Eukaryota</taxon>
        <taxon>Metazoa</taxon>
        <taxon>Spiralia</taxon>
        <taxon>Lophotrochozoa</taxon>
        <taxon>Platyhelminthes</taxon>
        <taxon>Trematoda</taxon>
        <taxon>Digenea</taxon>
        <taxon>Strigeidida</taxon>
        <taxon>Schistosomatoidea</taxon>
        <taxon>Schistosomatidae</taxon>
        <taxon>Trichobilharzia</taxon>
    </lineage>
</organism>
<proteinExistence type="predicted"/>
<evidence type="ECO:0008006" key="4">
    <source>
        <dbReference type="Google" id="ProtNLM"/>
    </source>
</evidence>